<dbReference type="PROSITE" id="PS50987">
    <property type="entry name" value="HTH_ARSR_2"/>
    <property type="match status" value="1"/>
</dbReference>
<evidence type="ECO:0000256" key="3">
    <source>
        <dbReference type="ARBA" id="ARBA00023163"/>
    </source>
</evidence>
<proteinExistence type="predicted"/>
<dbReference type="InterPro" id="IPR001845">
    <property type="entry name" value="HTH_ArsR_DNA-bd_dom"/>
</dbReference>
<keyword evidence="6" id="KW-1185">Reference proteome</keyword>
<dbReference type="PANTHER" id="PTHR33154:SF18">
    <property type="entry name" value="ARSENICAL RESISTANCE OPERON REPRESSOR"/>
    <property type="match status" value="1"/>
</dbReference>
<keyword evidence="3" id="KW-0804">Transcription</keyword>
<accession>A0ABX3ZH11</accession>
<dbReference type="InterPro" id="IPR036388">
    <property type="entry name" value="WH-like_DNA-bd_sf"/>
</dbReference>
<protein>
    <submittedName>
        <fullName evidence="5">Transcriptional regulator</fullName>
    </submittedName>
</protein>
<evidence type="ECO:0000313" key="6">
    <source>
        <dbReference type="Proteomes" id="UP000196594"/>
    </source>
</evidence>
<dbReference type="Gene3D" id="1.10.10.10">
    <property type="entry name" value="Winged helix-like DNA-binding domain superfamily/Winged helix DNA-binding domain"/>
    <property type="match status" value="1"/>
</dbReference>
<dbReference type="EMBL" id="NHNT01000005">
    <property type="protein sequence ID" value="OUZ39018.1"/>
    <property type="molecule type" value="Genomic_DNA"/>
</dbReference>
<dbReference type="InterPro" id="IPR051081">
    <property type="entry name" value="HTH_MetalResp_TranReg"/>
</dbReference>
<evidence type="ECO:0000256" key="2">
    <source>
        <dbReference type="ARBA" id="ARBA00023125"/>
    </source>
</evidence>
<name>A0ABX3ZH11_9BACL</name>
<gene>
    <name evidence="5" type="ORF">CBM15_09115</name>
</gene>
<dbReference type="NCBIfam" id="NF033788">
    <property type="entry name" value="HTH_metalloreg"/>
    <property type="match status" value="1"/>
</dbReference>
<keyword evidence="1" id="KW-0805">Transcription regulation</keyword>
<evidence type="ECO:0000259" key="4">
    <source>
        <dbReference type="PROSITE" id="PS50987"/>
    </source>
</evidence>
<dbReference type="Proteomes" id="UP000196594">
    <property type="component" value="Unassembled WGS sequence"/>
</dbReference>
<dbReference type="SMART" id="SM00418">
    <property type="entry name" value="HTH_ARSR"/>
    <property type="match status" value="1"/>
</dbReference>
<dbReference type="PRINTS" id="PR00778">
    <property type="entry name" value="HTHARSR"/>
</dbReference>
<dbReference type="InterPro" id="IPR011991">
    <property type="entry name" value="ArsR-like_HTH"/>
</dbReference>
<evidence type="ECO:0000313" key="5">
    <source>
        <dbReference type="EMBL" id="OUZ39018.1"/>
    </source>
</evidence>
<dbReference type="RefSeq" id="WP_087617233.1">
    <property type="nucleotide sequence ID" value="NZ_JAFBEY010000001.1"/>
</dbReference>
<dbReference type="InterPro" id="IPR036390">
    <property type="entry name" value="WH_DNA-bd_sf"/>
</dbReference>
<dbReference type="Pfam" id="PF01022">
    <property type="entry name" value="HTH_5"/>
    <property type="match status" value="1"/>
</dbReference>
<reference evidence="5 6" key="1">
    <citation type="journal article" date="2017" name="Int. J. Syst. Evol. Microbiol.">
        <title>Solibacillus kalamii sp. nov., isolated from a high-efficiency particulate arrestance filter system used in the International Space Station.</title>
        <authorList>
            <person name="Checinska Sielaff A."/>
            <person name="Kumar R.M."/>
            <person name="Pal D."/>
            <person name="Mayilraj S."/>
            <person name="Venkateswaran K."/>
        </authorList>
    </citation>
    <scope>NUCLEOTIDE SEQUENCE [LARGE SCALE GENOMIC DNA]</scope>
    <source>
        <strain evidence="5 6">ISSFR-015</strain>
    </source>
</reference>
<dbReference type="CDD" id="cd00090">
    <property type="entry name" value="HTH_ARSR"/>
    <property type="match status" value="1"/>
</dbReference>
<keyword evidence="2" id="KW-0238">DNA-binding</keyword>
<comment type="caution">
    <text evidence="5">The sequence shown here is derived from an EMBL/GenBank/DDBJ whole genome shotgun (WGS) entry which is preliminary data.</text>
</comment>
<organism evidence="5 6">
    <name type="scientific">Solibacillus kalamii</name>
    <dbReference type="NCBI Taxonomy" id="1748298"/>
    <lineage>
        <taxon>Bacteria</taxon>
        <taxon>Bacillati</taxon>
        <taxon>Bacillota</taxon>
        <taxon>Bacilli</taxon>
        <taxon>Bacillales</taxon>
        <taxon>Caryophanaceae</taxon>
        <taxon>Solibacillus</taxon>
    </lineage>
</organism>
<sequence length="104" mass="11692">MELDLMEKQLKAVADANRLRILACLKIGEVCVCDFTDVLNISQPAVSQHLRKLKEAGIITERKVGTWKHYRIQENQTSLMRNILASINEDSTCGCKINSECVEG</sequence>
<evidence type="ECO:0000256" key="1">
    <source>
        <dbReference type="ARBA" id="ARBA00023015"/>
    </source>
</evidence>
<dbReference type="SUPFAM" id="SSF46785">
    <property type="entry name" value="Winged helix' DNA-binding domain"/>
    <property type="match status" value="1"/>
</dbReference>
<feature type="domain" description="HTH arsR-type" evidence="4">
    <location>
        <begin position="1"/>
        <end position="91"/>
    </location>
</feature>
<dbReference type="PANTHER" id="PTHR33154">
    <property type="entry name" value="TRANSCRIPTIONAL REGULATOR, ARSR FAMILY"/>
    <property type="match status" value="1"/>
</dbReference>